<dbReference type="Proteomes" id="UP000315908">
    <property type="component" value="Unassembled WGS sequence"/>
</dbReference>
<dbReference type="OrthoDB" id="711417at2"/>
<evidence type="ECO:0000313" key="2">
    <source>
        <dbReference type="Proteomes" id="UP000315908"/>
    </source>
</evidence>
<accession>A0A562MNY8</accession>
<name>A0A562MNY8_9SPHI</name>
<reference evidence="1 2" key="1">
    <citation type="journal article" date="2015" name="Stand. Genomic Sci.">
        <title>Genomic Encyclopedia of Bacterial and Archaeal Type Strains, Phase III: the genomes of soil and plant-associated and newly described type strains.</title>
        <authorList>
            <person name="Whitman W.B."/>
            <person name="Woyke T."/>
            <person name="Klenk H.P."/>
            <person name="Zhou Y."/>
            <person name="Lilburn T.G."/>
            <person name="Beck B.J."/>
            <person name="De Vos P."/>
            <person name="Vandamme P."/>
            <person name="Eisen J.A."/>
            <person name="Garrity G."/>
            <person name="Hugenholtz P."/>
            <person name="Kyrpides N.C."/>
        </authorList>
    </citation>
    <scope>NUCLEOTIDE SEQUENCE [LARGE SCALE GENOMIC DNA]</scope>
    <source>
        <strain evidence="1 2">CGMCC 1.6855</strain>
    </source>
</reference>
<gene>
    <name evidence="1" type="ORF">IQ31_01721</name>
</gene>
<organism evidence="1 2">
    <name type="scientific">Sphingobacterium siyangense</name>
    <dbReference type="NCBI Taxonomy" id="459529"/>
    <lineage>
        <taxon>Bacteria</taxon>
        <taxon>Pseudomonadati</taxon>
        <taxon>Bacteroidota</taxon>
        <taxon>Sphingobacteriia</taxon>
        <taxon>Sphingobacteriales</taxon>
        <taxon>Sphingobacteriaceae</taxon>
        <taxon>Sphingobacterium</taxon>
    </lineage>
</organism>
<sequence>MKLFSVFLFFIALQSCTVQRIGKKEKGSLYINTSIPAHSSLAISTEDASPFSIETKKSSTGRLKILNESEEIEMEKDKTFTLNVNQKGNIVFLNQSDQGTNIQLRVYNHTSKIIQKTNLIH</sequence>
<protein>
    <submittedName>
        <fullName evidence="1">Uncharacterized protein</fullName>
    </submittedName>
</protein>
<evidence type="ECO:0000313" key="1">
    <source>
        <dbReference type="EMBL" id="TWI21589.1"/>
    </source>
</evidence>
<dbReference type="RefSeq" id="WP_145327726.1">
    <property type="nucleotide sequence ID" value="NZ_VLKR01000007.1"/>
</dbReference>
<dbReference type="PROSITE" id="PS51257">
    <property type="entry name" value="PROKAR_LIPOPROTEIN"/>
    <property type="match status" value="1"/>
</dbReference>
<comment type="caution">
    <text evidence="1">The sequence shown here is derived from an EMBL/GenBank/DDBJ whole genome shotgun (WGS) entry which is preliminary data.</text>
</comment>
<dbReference type="EMBL" id="VLKR01000007">
    <property type="protein sequence ID" value="TWI21589.1"/>
    <property type="molecule type" value="Genomic_DNA"/>
</dbReference>
<proteinExistence type="predicted"/>
<dbReference type="AlphaFoldDB" id="A0A562MNY8"/>